<dbReference type="InterPro" id="IPR011990">
    <property type="entry name" value="TPR-like_helical_dom_sf"/>
</dbReference>
<dbReference type="SUPFAM" id="SSF82171">
    <property type="entry name" value="DPP6 N-terminal domain-like"/>
    <property type="match status" value="1"/>
</dbReference>
<dbReference type="PRINTS" id="PR01021">
    <property type="entry name" value="OMPADOMAIN"/>
</dbReference>
<dbReference type="CDD" id="cd07185">
    <property type="entry name" value="OmpA_C-like"/>
    <property type="match status" value="1"/>
</dbReference>
<dbReference type="InterPro" id="IPR036737">
    <property type="entry name" value="OmpA-like_sf"/>
</dbReference>
<organism evidence="6">
    <name type="scientific">uncultured Flavobacteriia bacterium</name>
    <dbReference type="NCBI Taxonomy" id="212695"/>
    <lineage>
        <taxon>Bacteria</taxon>
        <taxon>Pseudomonadati</taxon>
        <taxon>Bacteroidota</taxon>
        <taxon>Flavobacteriia</taxon>
        <taxon>environmental samples</taxon>
    </lineage>
</organism>
<dbReference type="SUPFAM" id="SSF103088">
    <property type="entry name" value="OmpA-like"/>
    <property type="match status" value="1"/>
</dbReference>
<evidence type="ECO:0000256" key="3">
    <source>
        <dbReference type="ARBA" id="ARBA00023237"/>
    </source>
</evidence>
<proteinExistence type="predicted"/>
<dbReference type="InterPro" id="IPR006665">
    <property type="entry name" value="OmpA-like"/>
</dbReference>
<protein>
    <submittedName>
        <fullName evidence="6">OmpA/MotB domain protein</fullName>
    </submittedName>
</protein>
<dbReference type="AlphaFoldDB" id="H6RGH9"/>
<reference evidence="6" key="2">
    <citation type="submission" date="2012-02" db="EMBL/GenBank/DDBJ databases">
        <authorList>
            <person name="Genoscope - CEA"/>
        </authorList>
    </citation>
    <scope>NUCLEOTIDE SEQUENCE</scope>
</reference>
<keyword evidence="3" id="KW-0998">Cell outer membrane</keyword>
<dbReference type="PANTHER" id="PTHR30329:SF21">
    <property type="entry name" value="LIPOPROTEIN YIAD-RELATED"/>
    <property type="match status" value="1"/>
</dbReference>
<dbReference type="Pfam" id="PF00691">
    <property type="entry name" value="OmpA"/>
    <property type="match status" value="1"/>
</dbReference>
<sequence length="975" mass="109851">MHPSVLSSMMSRLSIILFIFITTIDVSLGQSTSTKAYSLAEKGDFKKSTEKANGILDKDPHNALAKFSLSWVLEQTEPTQTQQAYELACEALDDFLASSTDKQKAAWSELPFSKYKIISLIEVLAQKASIQALGSNHEGICTAFLQLYTKATPTDRSFVEQHLYTIAFESATSIGSSEAYSSFISAHPLAPQVTKAYELIAEIDFSNAQQLNTFENWKSYINEHPNASYSTEAKEMLHVLAFEKALEEHEVWAYDAFINTYPEALQIKEAKLNRDRIEYDLASQINTINGWKHFIHTHPESVIIEEAHHQLGELRYLKFTEHNSIDGMWGLLNEHPNSVNYSLLVDYLIELSLSNKNDDLLLQALQIVPESSILIILNSALDHYSWQGEASNLEDYLDRYKSYLFDYPGMSQKANERLETYASSNTYNDFLSELQNRDSEFDPSYLKFLQSYKSYNWHLDEFHSLMNDNPMGVGKYLDDVQELKINNPWIDELHTLFNDQSNTRKAKSFSSIVNSENSEITPVPSANGKHLYYCLHKDSERVYEDIYRTDLINGAWQAPVPISELNTSLKNEAPLNISSDGTEMIMFNSGSIQVSKKTTAGWGESEAIDEINISDWNADAQMVSTKEAIIFASRINEDINLFVALKDHNGIISEPMNMGAVLNTTGTERSPFLHPDMKSLYFSSDGHGGFGGRDVFVSKRLHDSCWTCWSKPVNMGKQINSIAHDWGFKITTDGQKAYFSKSGNDDGTYDADIYEITLPEEMRPDLVATVEGYVLDRYSQPLKAKIIWEDLEANEIIGEANTDPSNGHYFIVLPTSKMYGYFVDSEGYYPVSASVDLREQNKFITVDEDVDMVYVEDVLLGGQEVSIPINNIFFENGSKELLTISNAELERLASFILEHQLGVMLSGHTDNVGTEESNQILSEQRALSVKNVLIGLGCPESLLDTQGFGEALPVKDNTTAKGRQTNRRVVLTFSK</sequence>
<evidence type="ECO:0000256" key="4">
    <source>
        <dbReference type="PROSITE-ProRule" id="PRU00473"/>
    </source>
</evidence>
<evidence type="ECO:0000256" key="2">
    <source>
        <dbReference type="ARBA" id="ARBA00023136"/>
    </source>
</evidence>
<comment type="subcellular location">
    <subcellularLocation>
        <location evidence="1">Cell outer membrane</location>
    </subcellularLocation>
</comment>
<evidence type="ECO:0000259" key="5">
    <source>
        <dbReference type="PROSITE" id="PS51123"/>
    </source>
</evidence>
<dbReference type="Pfam" id="PF07676">
    <property type="entry name" value="PD40"/>
    <property type="match status" value="1"/>
</dbReference>
<reference evidence="6" key="1">
    <citation type="journal article" date="2012" name="Environ. Microbiol.">
        <title>Genomic content of uncultured Bacteroidetes from contrasting oceanic provinces in the North Atlantic Ocean.</title>
        <authorList>
            <person name="Gomez-Pereira P.R."/>
            <person name="Schuler M."/>
            <person name="Fuchs B.M."/>
            <person name="Bennke C."/>
            <person name="Teeling H."/>
            <person name="Waldmann J."/>
            <person name="Richter M."/>
            <person name="Barbe V."/>
            <person name="Bataille E."/>
            <person name="Glockner F.O."/>
            <person name="Amann R."/>
        </authorList>
    </citation>
    <scope>NUCLEOTIDE SEQUENCE</scope>
</reference>
<accession>H6RGH9</accession>
<name>H6RGH9_9BACT</name>
<feature type="domain" description="OmpA-like" evidence="5">
    <location>
        <begin position="861"/>
        <end position="975"/>
    </location>
</feature>
<dbReference type="PROSITE" id="PS51123">
    <property type="entry name" value="OMPA_2"/>
    <property type="match status" value="1"/>
</dbReference>
<dbReference type="PRINTS" id="PR01023">
    <property type="entry name" value="NAFLGMOTY"/>
</dbReference>
<dbReference type="InterPro" id="IPR011659">
    <property type="entry name" value="WD40"/>
</dbReference>
<dbReference type="InterPro" id="IPR006664">
    <property type="entry name" value="OMP_bac"/>
</dbReference>
<keyword evidence="2 4" id="KW-0472">Membrane</keyword>
<dbReference type="Gene3D" id="1.25.40.10">
    <property type="entry name" value="Tetratricopeptide repeat domain"/>
    <property type="match status" value="1"/>
</dbReference>
<gene>
    <name evidence="6" type="ORF">VIS_S3CKB90025</name>
</gene>
<dbReference type="EMBL" id="FO117599">
    <property type="protein sequence ID" value="CCG00140.1"/>
    <property type="molecule type" value="Genomic_DNA"/>
</dbReference>
<evidence type="ECO:0000256" key="1">
    <source>
        <dbReference type="ARBA" id="ARBA00004442"/>
    </source>
</evidence>
<dbReference type="GO" id="GO:0009279">
    <property type="term" value="C:cell outer membrane"/>
    <property type="evidence" value="ECO:0007669"/>
    <property type="project" value="UniProtKB-SubCell"/>
</dbReference>
<evidence type="ECO:0000313" key="6">
    <source>
        <dbReference type="EMBL" id="CCG00140.1"/>
    </source>
</evidence>
<dbReference type="Gene3D" id="3.30.1330.60">
    <property type="entry name" value="OmpA-like domain"/>
    <property type="match status" value="1"/>
</dbReference>
<dbReference type="PANTHER" id="PTHR30329">
    <property type="entry name" value="STATOR ELEMENT OF FLAGELLAR MOTOR COMPLEX"/>
    <property type="match status" value="1"/>
</dbReference>
<dbReference type="InterPro" id="IPR050330">
    <property type="entry name" value="Bact_OuterMem_StrucFunc"/>
</dbReference>